<sequence length="141" mass="16325">MQTRLSAWLRRSRSEHWQSGEENRERGIAWLDQTYKQNRASVFKSFEAHKDFAWISTDITYGLYLSDHTILDAIDTETVVLSGIMIQNLKKETGWHLRGMRRVGVSQEDVELVHQCIELVAAFAQVSLNKVPRVADIEHEV</sequence>
<proteinExistence type="predicted"/>
<reference evidence="1 2" key="1">
    <citation type="submission" date="2024-09" db="EMBL/GenBank/DDBJ databases">
        <title>Rethinking Asexuality: The Enigmatic Case of Functional Sexual Genes in Lepraria (Stereocaulaceae).</title>
        <authorList>
            <person name="Doellman M."/>
            <person name="Sun Y."/>
            <person name="Barcenas-Pena A."/>
            <person name="Lumbsch H.T."/>
            <person name="Grewe F."/>
        </authorList>
    </citation>
    <scope>NUCLEOTIDE SEQUENCE [LARGE SCALE GENOMIC DNA]</scope>
    <source>
        <strain evidence="1 2">Grewe 0041</strain>
    </source>
</reference>
<dbReference type="PANTHER" id="PTHR28180">
    <property type="entry name" value="CONSERVED MITOCHONDRIAL PROTEIN-RELATED"/>
    <property type="match status" value="1"/>
</dbReference>
<accession>A0ABR4BFF3</accession>
<comment type="caution">
    <text evidence="1">The sequence shown here is derived from an EMBL/GenBank/DDBJ whole genome shotgun (WGS) entry which is preliminary data.</text>
</comment>
<evidence type="ECO:0000313" key="1">
    <source>
        <dbReference type="EMBL" id="KAL2056544.1"/>
    </source>
</evidence>
<evidence type="ECO:0008006" key="3">
    <source>
        <dbReference type="Google" id="ProtNLM"/>
    </source>
</evidence>
<dbReference type="SUPFAM" id="SSF69118">
    <property type="entry name" value="AhpD-like"/>
    <property type="match status" value="1"/>
</dbReference>
<protein>
    <recommendedName>
        <fullName evidence="3">Carboxymuconolactone decarboxylase-like domain-containing protein</fullName>
    </recommendedName>
</protein>
<dbReference type="EMBL" id="JBHFEH010000007">
    <property type="protein sequence ID" value="KAL2056544.1"/>
    <property type="molecule type" value="Genomic_DNA"/>
</dbReference>
<dbReference type="InterPro" id="IPR029032">
    <property type="entry name" value="AhpD-like"/>
</dbReference>
<evidence type="ECO:0000313" key="2">
    <source>
        <dbReference type="Proteomes" id="UP001590951"/>
    </source>
</evidence>
<organism evidence="1 2">
    <name type="scientific">Lepraria finkii</name>
    <dbReference type="NCBI Taxonomy" id="1340010"/>
    <lineage>
        <taxon>Eukaryota</taxon>
        <taxon>Fungi</taxon>
        <taxon>Dikarya</taxon>
        <taxon>Ascomycota</taxon>
        <taxon>Pezizomycotina</taxon>
        <taxon>Lecanoromycetes</taxon>
        <taxon>OSLEUM clade</taxon>
        <taxon>Lecanoromycetidae</taxon>
        <taxon>Lecanorales</taxon>
        <taxon>Lecanorineae</taxon>
        <taxon>Stereocaulaceae</taxon>
        <taxon>Lepraria</taxon>
    </lineage>
</organism>
<keyword evidence="2" id="KW-1185">Reference proteome</keyword>
<dbReference type="InterPro" id="IPR052999">
    <property type="entry name" value="PTS1_Protein"/>
</dbReference>
<gene>
    <name evidence="1" type="ORF">ABVK25_002938</name>
</gene>
<dbReference type="Proteomes" id="UP001590951">
    <property type="component" value="Unassembled WGS sequence"/>
</dbReference>
<dbReference type="Gene3D" id="1.20.1290.10">
    <property type="entry name" value="AhpD-like"/>
    <property type="match status" value="1"/>
</dbReference>
<dbReference type="PANTHER" id="PTHR28180:SF5">
    <property type="entry name" value="DNA POLYMERASE ALPHA SUBUNIT B"/>
    <property type="match status" value="1"/>
</dbReference>
<name>A0ABR4BFF3_9LECA</name>